<sequence>MHKVDSVVMAGYPYSGKRDPEVTSIDLLSPGDLDIVSRRLHPQPLRYGWTCIDYAPLQRDIKQSLNGTDIMIIIRLLTATA</sequence>
<dbReference type="AlphaFoldDB" id="A0A4Q4NMB9"/>
<evidence type="ECO:0000313" key="1">
    <source>
        <dbReference type="EMBL" id="RYN79633.1"/>
    </source>
</evidence>
<reference evidence="2" key="1">
    <citation type="journal article" date="2019" name="bioRxiv">
        <title>Genomics, evolutionary history and diagnostics of the Alternaria alternata species group including apple and Asian pear pathotypes.</title>
        <authorList>
            <person name="Armitage A.D."/>
            <person name="Cockerton H.M."/>
            <person name="Sreenivasaprasad S."/>
            <person name="Woodhall J.W."/>
            <person name="Lane C.R."/>
            <person name="Harrison R.J."/>
            <person name="Clarkson J.P."/>
        </authorList>
    </citation>
    <scope>NUCLEOTIDE SEQUENCE [LARGE SCALE GENOMIC DNA]</scope>
    <source>
        <strain evidence="2">FERA 1177</strain>
    </source>
</reference>
<accession>A0A4Q4NMB9</accession>
<proteinExistence type="predicted"/>
<organism evidence="1 2">
    <name type="scientific">Alternaria alternata</name>
    <name type="common">Alternaria rot fungus</name>
    <name type="synonym">Torula alternata</name>
    <dbReference type="NCBI Taxonomy" id="5599"/>
    <lineage>
        <taxon>Eukaryota</taxon>
        <taxon>Fungi</taxon>
        <taxon>Dikarya</taxon>
        <taxon>Ascomycota</taxon>
        <taxon>Pezizomycotina</taxon>
        <taxon>Dothideomycetes</taxon>
        <taxon>Pleosporomycetidae</taxon>
        <taxon>Pleosporales</taxon>
        <taxon>Pleosporineae</taxon>
        <taxon>Pleosporaceae</taxon>
        <taxon>Alternaria</taxon>
        <taxon>Alternaria sect. Alternaria</taxon>
        <taxon>Alternaria alternata complex</taxon>
    </lineage>
</organism>
<evidence type="ECO:0000313" key="2">
    <source>
        <dbReference type="Proteomes" id="UP000291422"/>
    </source>
</evidence>
<gene>
    <name evidence="1" type="ORF">AA0117_g3823</name>
</gene>
<protein>
    <submittedName>
        <fullName evidence="1">Uncharacterized protein</fullName>
    </submittedName>
</protein>
<comment type="caution">
    <text evidence="1">The sequence shown here is derived from an EMBL/GenBank/DDBJ whole genome shotgun (WGS) entry which is preliminary data.</text>
</comment>
<dbReference type="Proteomes" id="UP000291422">
    <property type="component" value="Unassembled WGS sequence"/>
</dbReference>
<dbReference type="EMBL" id="PDXD01000005">
    <property type="protein sequence ID" value="RYN79633.1"/>
    <property type="molecule type" value="Genomic_DNA"/>
</dbReference>
<name>A0A4Q4NMB9_ALTAL</name>